<dbReference type="PANTHER" id="PTHR46986">
    <property type="entry name" value="ENDORIBONUCLEASE YBEY, CHLOROPLASTIC"/>
    <property type="match status" value="1"/>
</dbReference>
<gene>
    <name evidence="7" type="primary">ybeY</name>
    <name evidence="8" type="ORF">CferDRAFT_0235</name>
</gene>
<comment type="similarity">
    <text evidence="1 7">Belongs to the endoribonuclease YbeY family.</text>
</comment>
<dbReference type="InterPro" id="IPR023091">
    <property type="entry name" value="MetalPrtase_cat_dom_sf_prd"/>
</dbReference>
<reference evidence="8 9" key="2">
    <citation type="submission" date="2006-07" db="EMBL/GenBank/DDBJ databases">
        <title>Sequencing of the draft genome and assembly of Chlorobium ferroxidans DSM 13031.</title>
        <authorList>
            <consortium name="US DOE Joint Genome Institute (JGI-PGF)"/>
            <person name="Copeland A."/>
            <person name="Lucas S."/>
            <person name="Lapidus A."/>
            <person name="Barry K."/>
            <person name="Glavina del Rio T."/>
            <person name="Dalin E."/>
            <person name="Tice H."/>
            <person name="Bruce D."/>
            <person name="Pitluck S."/>
            <person name="Richardson P."/>
        </authorList>
    </citation>
    <scope>NUCLEOTIDE SEQUENCE [LARGE SCALE GENOMIC DNA]</scope>
    <source>
        <strain evidence="8 9">DSM 13031</strain>
    </source>
</reference>
<evidence type="ECO:0000256" key="7">
    <source>
        <dbReference type="HAMAP-Rule" id="MF_00009"/>
    </source>
</evidence>
<protein>
    <recommendedName>
        <fullName evidence="7">Endoribonuclease YbeY</fullName>
        <ecNumber evidence="7">3.1.-.-</ecNumber>
    </recommendedName>
</protein>
<dbReference type="PROSITE" id="PS01306">
    <property type="entry name" value="UPF0054"/>
    <property type="match status" value="1"/>
</dbReference>
<name>Q0YPP3_9CHLB</name>
<keyword evidence="7" id="KW-0963">Cytoplasm</keyword>
<sequence>MHLSVHQNHSNMTLQIHNTTRREVPEQLLSDAVLLVLETEEFTVDSVVGVYCGNKMIQRINREFLGHDYPTDTVTFRYSKDREVDGEFYISLDVVRENAARFDADFLQELLRVTIHSALHLIGYDDQSPEERAGMQEKEAFYLARLAQN</sequence>
<organism evidence="8 9">
    <name type="scientific">Chlorobium ferrooxidans DSM 13031</name>
    <dbReference type="NCBI Taxonomy" id="377431"/>
    <lineage>
        <taxon>Bacteria</taxon>
        <taxon>Pseudomonadati</taxon>
        <taxon>Chlorobiota</taxon>
        <taxon>Chlorobiia</taxon>
        <taxon>Chlorobiales</taxon>
        <taxon>Chlorobiaceae</taxon>
        <taxon>Chlorobium/Pelodictyon group</taxon>
        <taxon>Chlorobium</taxon>
    </lineage>
</organism>
<dbReference type="GO" id="GO:0005737">
    <property type="term" value="C:cytoplasm"/>
    <property type="evidence" value="ECO:0007669"/>
    <property type="project" value="UniProtKB-SubCell"/>
</dbReference>
<keyword evidence="7" id="KW-0690">Ribosome biogenesis</keyword>
<dbReference type="InterPro" id="IPR020549">
    <property type="entry name" value="YbeY_CS"/>
</dbReference>
<dbReference type="NCBIfam" id="TIGR00043">
    <property type="entry name" value="rRNA maturation RNase YbeY"/>
    <property type="match status" value="1"/>
</dbReference>
<dbReference type="GO" id="GO:0004222">
    <property type="term" value="F:metalloendopeptidase activity"/>
    <property type="evidence" value="ECO:0007669"/>
    <property type="project" value="InterPro"/>
</dbReference>
<accession>Q0YPP3</accession>
<feature type="binding site" evidence="7">
    <location>
        <position position="126"/>
    </location>
    <ligand>
        <name>Zn(2+)</name>
        <dbReference type="ChEBI" id="CHEBI:29105"/>
        <note>catalytic</note>
    </ligand>
</feature>
<keyword evidence="2 7" id="KW-0540">Nuclease</keyword>
<evidence type="ECO:0000256" key="6">
    <source>
        <dbReference type="ARBA" id="ARBA00022833"/>
    </source>
</evidence>
<keyword evidence="9" id="KW-1185">Reference proteome</keyword>
<dbReference type="SUPFAM" id="SSF55486">
    <property type="entry name" value="Metalloproteases ('zincins'), catalytic domain"/>
    <property type="match status" value="1"/>
</dbReference>
<keyword evidence="6 7" id="KW-0862">Zinc</keyword>
<comment type="caution">
    <text evidence="8">The sequence shown here is derived from an EMBL/GenBank/DDBJ whole genome shotgun (WGS) entry which is preliminary data.</text>
</comment>
<dbReference type="EMBL" id="AASE01000025">
    <property type="protein sequence ID" value="EAT58249.1"/>
    <property type="molecule type" value="Genomic_DNA"/>
</dbReference>
<comment type="function">
    <text evidence="7">Single strand-specific metallo-endoribonuclease involved in late-stage 70S ribosome quality control and in maturation of the 3' terminus of the 16S rRNA.</text>
</comment>
<dbReference type="Pfam" id="PF02130">
    <property type="entry name" value="YbeY"/>
    <property type="match status" value="1"/>
</dbReference>
<evidence type="ECO:0000256" key="1">
    <source>
        <dbReference type="ARBA" id="ARBA00010875"/>
    </source>
</evidence>
<dbReference type="HAMAP" id="MF_00009">
    <property type="entry name" value="Endoribonucl_YbeY"/>
    <property type="match status" value="1"/>
</dbReference>
<dbReference type="PANTHER" id="PTHR46986:SF1">
    <property type="entry name" value="ENDORIBONUCLEASE YBEY, CHLOROPLASTIC"/>
    <property type="match status" value="1"/>
</dbReference>
<keyword evidence="3 7" id="KW-0479">Metal-binding</keyword>
<feature type="binding site" evidence="7">
    <location>
        <position position="120"/>
    </location>
    <ligand>
        <name>Zn(2+)</name>
        <dbReference type="ChEBI" id="CHEBI:29105"/>
        <note>catalytic</note>
    </ligand>
</feature>
<keyword evidence="4 7" id="KW-0255">Endonuclease</keyword>
<dbReference type="InterPro" id="IPR002036">
    <property type="entry name" value="YbeY"/>
</dbReference>
<dbReference type="GO" id="GO:0008270">
    <property type="term" value="F:zinc ion binding"/>
    <property type="evidence" value="ECO:0007669"/>
    <property type="project" value="UniProtKB-UniRule"/>
</dbReference>
<comment type="subcellular location">
    <subcellularLocation>
        <location evidence="7">Cytoplasm</location>
    </subcellularLocation>
</comment>
<evidence type="ECO:0000256" key="5">
    <source>
        <dbReference type="ARBA" id="ARBA00022801"/>
    </source>
</evidence>
<dbReference type="GO" id="GO:0004521">
    <property type="term" value="F:RNA endonuclease activity"/>
    <property type="evidence" value="ECO:0007669"/>
    <property type="project" value="UniProtKB-UniRule"/>
</dbReference>
<evidence type="ECO:0000256" key="3">
    <source>
        <dbReference type="ARBA" id="ARBA00022723"/>
    </source>
</evidence>
<evidence type="ECO:0000313" key="8">
    <source>
        <dbReference type="EMBL" id="EAT58249.1"/>
    </source>
</evidence>
<evidence type="ECO:0000256" key="2">
    <source>
        <dbReference type="ARBA" id="ARBA00022722"/>
    </source>
</evidence>
<keyword evidence="7" id="KW-0698">rRNA processing</keyword>
<evidence type="ECO:0000313" key="9">
    <source>
        <dbReference type="Proteomes" id="UP000004162"/>
    </source>
</evidence>
<comment type="cofactor">
    <cofactor evidence="7">
        <name>Zn(2+)</name>
        <dbReference type="ChEBI" id="CHEBI:29105"/>
    </cofactor>
    <text evidence="7">Binds 1 zinc ion.</text>
</comment>
<reference evidence="8 9" key="1">
    <citation type="submission" date="2006-07" db="EMBL/GenBank/DDBJ databases">
        <title>Annotation of the draft genome assembly of Chlorobium ferroxidans DSM 13031.</title>
        <authorList>
            <consortium name="US DOE Joint Genome Institute (JGI-ORNL)"/>
            <person name="Larimer F."/>
            <person name="Land M."/>
            <person name="Hauser L."/>
        </authorList>
    </citation>
    <scope>NUCLEOTIDE SEQUENCE [LARGE SCALE GENOMIC DNA]</scope>
    <source>
        <strain evidence="8 9">DSM 13031</strain>
    </source>
</reference>
<dbReference type="AlphaFoldDB" id="Q0YPP3"/>
<dbReference type="GO" id="GO:0006364">
    <property type="term" value="P:rRNA processing"/>
    <property type="evidence" value="ECO:0007669"/>
    <property type="project" value="UniProtKB-UniRule"/>
</dbReference>
<keyword evidence="5 7" id="KW-0378">Hydrolase</keyword>
<dbReference type="Gene3D" id="3.40.390.30">
    <property type="entry name" value="Metalloproteases ('zincins'), catalytic domain"/>
    <property type="match status" value="1"/>
</dbReference>
<proteinExistence type="inferred from homology"/>
<evidence type="ECO:0000256" key="4">
    <source>
        <dbReference type="ARBA" id="ARBA00022759"/>
    </source>
</evidence>
<dbReference type="EC" id="3.1.-.-" evidence="7"/>
<feature type="binding site" evidence="7">
    <location>
        <position position="116"/>
    </location>
    <ligand>
        <name>Zn(2+)</name>
        <dbReference type="ChEBI" id="CHEBI:29105"/>
        <note>catalytic</note>
    </ligand>
</feature>
<dbReference type="Proteomes" id="UP000004162">
    <property type="component" value="Unassembled WGS sequence"/>
</dbReference>